<proteinExistence type="predicted"/>
<dbReference type="AlphaFoldDB" id="A0A9D1SKY6"/>
<evidence type="ECO:0000313" key="1">
    <source>
        <dbReference type="EMBL" id="HIU63755.1"/>
    </source>
</evidence>
<comment type="caution">
    <text evidence="1">The sequence shown here is derived from an EMBL/GenBank/DDBJ whole genome shotgun (WGS) entry which is preliminary data.</text>
</comment>
<name>A0A9D1SKY6_9FIRM</name>
<reference evidence="1" key="1">
    <citation type="submission" date="2020-10" db="EMBL/GenBank/DDBJ databases">
        <authorList>
            <person name="Gilroy R."/>
        </authorList>
    </citation>
    <scope>NUCLEOTIDE SEQUENCE</scope>
    <source>
        <strain evidence="1">CHK160-1198</strain>
    </source>
</reference>
<sequence>MGKSIRSFGRILVVFLCFFTLPVTVSAEQVKQVRVVITDATGQTSETLVKRMQSSMQVVAEQLLLTKNTEQLSTVQTDYLRLLREVGERALTGYLIETSTMNLGAETVVYLTVAPWFETVQQVDVDLQFSGIAEQAETFLLSKVPSLKQDIQTIVRGASVDAVDWMGSLIRQRVREELEQSLPEFKASVDLSHQNDGGVVVQVIVYPVGQLVQDVKFEMLSETVPNILLMKTKNKMHKRAEMLRGLPVTFVENNQVVFEKNLLDLMQAETVTSLYSLQPTITIVPGVATSATVRMEADKYKIWFEGYGDLGKENDALSGRAHFGKYISDNVEVFGEIGVKLEDMDWEFAPGLAYNKGKTTVTYARGLTEKENNYRLEYAFSPKWRLRAEHYSRLNTNEFGVRYRIHEFLSIEYVYSNDEPYLRIIGNL</sequence>
<dbReference type="Proteomes" id="UP000824099">
    <property type="component" value="Unassembled WGS sequence"/>
</dbReference>
<dbReference type="EMBL" id="DVNI01000026">
    <property type="protein sequence ID" value="HIU63755.1"/>
    <property type="molecule type" value="Genomic_DNA"/>
</dbReference>
<evidence type="ECO:0000313" key="2">
    <source>
        <dbReference type="Proteomes" id="UP000824099"/>
    </source>
</evidence>
<protein>
    <submittedName>
        <fullName evidence="1">Uncharacterized protein</fullName>
    </submittedName>
</protein>
<reference evidence="1" key="2">
    <citation type="journal article" date="2021" name="PeerJ">
        <title>Extensive microbial diversity within the chicken gut microbiome revealed by metagenomics and culture.</title>
        <authorList>
            <person name="Gilroy R."/>
            <person name="Ravi A."/>
            <person name="Getino M."/>
            <person name="Pursley I."/>
            <person name="Horton D.L."/>
            <person name="Alikhan N.F."/>
            <person name="Baker D."/>
            <person name="Gharbi K."/>
            <person name="Hall N."/>
            <person name="Watson M."/>
            <person name="Adriaenssens E.M."/>
            <person name="Foster-Nyarko E."/>
            <person name="Jarju S."/>
            <person name="Secka A."/>
            <person name="Antonio M."/>
            <person name="Oren A."/>
            <person name="Chaudhuri R.R."/>
            <person name="La Ragione R."/>
            <person name="Hildebrand F."/>
            <person name="Pallen M.J."/>
        </authorList>
    </citation>
    <scope>NUCLEOTIDE SEQUENCE</scope>
    <source>
        <strain evidence="1">CHK160-1198</strain>
    </source>
</reference>
<organism evidence="1 2">
    <name type="scientific">Candidatus Avacidaminococcus intestinavium</name>
    <dbReference type="NCBI Taxonomy" id="2840684"/>
    <lineage>
        <taxon>Bacteria</taxon>
        <taxon>Bacillati</taxon>
        <taxon>Bacillota</taxon>
        <taxon>Negativicutes</taxon>
        <taxon>Acidaminococcales</taxon>
        <taxon>Acidaminococcaceae</taxon>
        <taxon>Acidaminococcaceae incertae sedis</taxon>
        <taxon>Candidatus Avacidaminococcus</taxon>
    </lineage>
</organism>
<accession>A0A9D1SKY6</accession>
<gene>
    <name evidence="1" type="ORF">IAB06_01765</name>
</gene>